<dbReference type="SUPFAM" id="SSF46689">
    <property type="entry name" value="Homeodomain-like"/>
    <property type="match status" value="1"/>
</dbReference>
<reference evidence="1 2" key="1">
    <citation type="submission" date="2019-11" db="EMBL/GenBank/DDBJ databases">
        <title>Draft Genome Sequences of Six Type Strains of the Genus Massilia.</title>
        <authorList>
            <person name="Miess H."/>
            <person name="Frediansyah A."/>
            <person name="Goeker M."/>
            <person name="Gross H."/>
        </authorList>
    </citation>
    <scope>NUCLEOTIDE SEQUENCE [LARGE SCALE GENOMIC DNA]</scope>
    <source>
        <strain evidence="1 2">DSM 17513</strain>
    </source>
</reference>
<dbReference type="Gene3D" id="1.10.10.60">
    <property type="entry name" value="Homeodomain-like"/>
    <property type="match status" value="1"/>
</dbReference>
<accession>A0A6I3X726</accession>
<dbReference type="InterPro" id="IPR002514">
    <property type="entry name" value="Transposase_8"/>
</dbReference>
<dbReference type="GO" id="GO:0004803">
    <property type="term" value="F:transposase activity"/>
    <property type="evidence" value="ECO:0007669"/>
    <property type="project" value="InterPro"/>
</dbReference>
<organism evidence="1 2">
    <name type="scientific">Pseudoduganella dura</name>
    <dbReference type="NCBI Taxonomy" id="321982"/>
    <lineage>
        <taxon>Bacteria</taxon>
        <taxon>Pseudomonadati</taxon>
        <taxon>Pseudomonadota</taxon>
        <taxon>Betaproteobacteria</taxon>
        <taxon>Burkholderiales</taxon>
        <taxon>Oxalobacteraceae</taxon>
        <taxon>Telluria group</taxon>
        <taxon>Pseudoduganella</taxon>
    </lineage>
</organism>
<proteinExistence type="predicted"/>
<name>A0A6I3X726_9BURK</name>
<dbReference type="GO" id="GO:0006313">
    <property type="term" value="P:DNA transposition"/>
    <property type="evidence" value="ECO:0007669"/>
    <property type="project" value="InterPro"/>
</dbReference>
<keyword evidence="2" id="KW-1185">Reference proteome</keyword>
<dbReference type="AlphaFoldDB" id="A0A6I3X726"/>
<dbReference type="InterPro" id="IPR009057">
    <property type="entry name" value="Homeodomain-like_sf"/>
</dbReference>
<sequence length="63" mass="6868">MARERRLFSENIKREAVKLIGQLGASKAAIARDLGIGANLLGRWYRDANVDADVAVGREKVSA</sequence>
<protein>
    <submittedName>
        <fullName evidence="1">Transposase</fullName>
    </submittedName>
</protein>
<dbReference type="Pfam" id="PF01527">
    <property type="entry name" value="HTH_Tnp_1"/>
    <property type="match status" value="1"/>
</dbReference>
<gene>
    <name evidence="1" type="ORF">GJV26_09165</name>
</gene>
<evidence type="ECO:0000313" key="2">
    <source>
        <dbReference type="Proteomes" id="UP000431684"/>
    </source>
</evidence>
<dbReference type="GO" id="GO:0003677">
    <property type="term" value="F:DNA binding"/>
    <property type="evidence" value="ECO:0007669"/>
    <property type="project" value="InterPro"/>
</dbReference>
<comment type="caution">
    <text evidence="1">The sequence shown here is derived from an EMBL/GenBank/DDBJ whole genome shotgun (WGS) entry which is preliminary data.</text>
</comment>
<dbReference type="Proteomes" id="UP000431684">
    <property type="component" value="Unassembled WGS sequence"/>
</dbReference>
<evidence type="ECO:0000313" key="1">
    <source>
        <dbReference type="EMBL" id="MUI12639.1"/>
    </source>
</evidence>
<dbReference type="EMBL" id="WNWM01000002">
    <property type="protein sequence ID" value="MUI12639.1"/>
    <property type="molecule type" value="Genomic_DNA"/>
</dbReference>